<name>A0ABV0R225_9TELE</name>
<organism evidence="2 3">
    <name type="scientific">Xenoophorus captivus</name>
    <dbReference type="NCBI Taxonomy" id="1517983"/>
    <lineage>
        <taxon>Eukaryota</taxon>
        <taxon>Metazoa</taxon>
        <taxon>Chordata</taxon>
        <taxon>Craniata</taxon>
        <taxon>Vertebrata</taxon>
        <taxon>Euteleostomi</taxon>
        <taxon>Actinopterygii</taxon>
        <taxon>Neopterygii</taxon>
        <taxon>Teleostei</taxon>
        <taxon>Neoteleostei</taxon>
        <taxon>Acanthomorphata</taxon>
        <taxon>Ovalentaria</taxon>
        <taxon>Atherinomorphae</taxon>
        <taxon>Cyprinodontiformes</taxon>
        <taxon>Goodeidae</taxon>
        <taxon>Xenoophorus</taxon>
    </lineage>
</organism>
<keyword evidence="1" id="KW-0472">Membrane</keyword>
<gene>
    <name evidence="2" type="ORF">XENOCAPTIV_018447</name>
</gene>
<keyword evidence="3" id="KW-1185">Reference proteome</keyword>
<dbReference type="EMBL" id="JAHRIN010029086">
    <property type="protein sequence ID" value="MEQ2201807.1"/>
    <property type="molecule type" value="Genomic_DNA"/>
</dbReference>
<protein>
    <submittedName>
        <fullName evidence="2">Uncharacterized protein</fullName>
    </submittedName>
</protein>
<evidence type="ECO:0000256" key="1">
    <source>
        <dbReference type="SAM" id="Phobius"/>
    </source>
</evidence>
<evidence type="ECO:0000313" key="3">
    <source>
        <dbReference type="Proteomes" id="UP001434883"/>
    </source>
</evidence>
<comment type="caution">
    <text evidence="2">The sequence shown here is derived from an EMBL/GenBank/DDBJ whole genome shotgun (WGS) entry which is preliminary data.</text>
</comment>
<evidence type="ECO:0000313" key="2">
    <source>
        <dbReference type="EMBL" id="MEQ2201807.1"/>
    </source>
</evidence>
<keyword evidence="1" id="KW-0812">Transmembrane</keyword>
<keyword evidence="1" id="KW-1133">Transmembrane helix</keyword>
<sequence>MFPKLVRFNDHCYSHENRFAFLVLFFHCYRTFGVYVCVIVLLVLQLHCNSMSQALQVVCTTSEPEESIKKPDAMLSYPTVNIVLELSFRKHVCMRVCMMPLKLWGV</sequence>
<reference evidence="2 3" key="1">
    <citation type="submission" date="2021-06" db="EMBL/GenBank/DDBJ databases">
        <authorList>
            <person name="Palmer J.M."/>
        </authorList>
    </citation>
    <scope>NUCLEOTIDE SEQUENCE [LARGE SCALE GENOMIC DNA]</scope>
    <source>
        <strain evidence="2 3">XC_2019</strain>
        <tissue evidence="2">Muscle</tissue>
    </source>
</reference>
<accession>A0ABV0R225</accession>
<proteinExistence type="predicted"/>
<dbReference type="Proteomes" id="UP001434883">
    <property type="component" value="Unassembled WGS sequence"/>
</dbReference>
<feature type="transmembrane region" description="Helical" evidence="1">
    <location>
        <begin position="20"/>
        <end position="44"/>
    </location>
</feature>